<comment type="subcellular location">
    <subcellularLocation>
        <location evidence="1 2">Nucleus</location>
    </subcellularLocation>
</comment>
<feature type="compositionally biased region" description="Basic and acidic residues" evidence="3">
    <location>
        <begin position="406"/>
        <end position="416"/>
    </location>
</feature>
<dbReference type="SMART" id="SM00389">
    <property type="entry name" value="HOX"/>
    <property type="match status" value="1"/>
</dbReference>
<gene>
    <name evidence="5" type="ORF">FGO68_gene2259</name>
</gene>
<accession>A0A8J8T7X0</accession>
<dbReference type="InterPro" id="IPR009057">
    <property type="entry name" value="Homeodomain-like_sf"/>
</dbReference>
<keyword evidence="1 2" id="KW-0371">Homeobox</keyword>
<feature type="compositionally biased region" description="Polar residues" evidence="3">
    <location>
        <begin position="942"/>
        <end position="951"/>
    </location>
</feature>
<dbReference type="Gene3D" id="1.10.10.60">
    <property type="entry name" value="Homeodomain-like"/>
    <property type="match status" value="1"/>
</dbReference>
<feature type="region of interest" description="Disordered" evidence="3">
    <location>
        <begin position="396"/>
        <end position="424"/>
    </location>
</feature>
<dbReference type="GO" id="GO:0003677">
    <property type="term" value="F:DNA binding"/>
    <property type="evidence" value="ECO:0007669"/>
    <property type="project" value="UniProtKB-UniRule"/>
</dbReference>
<evidence type="ECO:0000313" key="6">
    <source>
        <dbReference type="Proteomes" id="UP000785679"/>
    </source>
</evidence>
<feature type="DNA-binding region" description="Homeobox" evidence="1">
    <location>
        <begin position="755"/>
        <end position="814"/>
    </location>
</feature>
<feature type="region of interest" description="Disordered" evidence="3">
    <location>
        <begin position="942"/>
        <end position="1082"/>
    </location>
</feature>
<feature type="compositionally biased region" description="Polar residues" evidence="3">
    <location>
        <begin position="1021"/>
        <end position="1032"/>
    </location>
</feature>
<organism evidence="5 6">
    <name type="scientific">Halteria grandinella</name>
    <dbReference type="NCBI Taxonomy" id="5974"/>
    <lineage>
        <taxon>Eukaryota</taxon>
        <taxon>Sar</taxon>
        <taxon>Alveolata</taxon>
        <taxon>Ciliophora</taxon>
        <taxon>Intramacronucleata</taxon>
        <taxon>Spirotrichea</taxon>
        <taxon>Stichotrichia</taxon>
        <taxon>Sporadotrichida</taxon>
        <taxon>Halteriidae</taxon>
        <taxon>Halteria</taxon>
    </lineage>
</organism>
<comment type="caution">
    <text evidence="5">The sequence shown here is derived from an EMBL/GenBank/DDBJ whole genome shotgun (WGS) entry which is preliminary data.</text>
</comment>
<protein>
    <recommendedName>
        <fullName evidence="4">Homeobox domain-containing protein</fullName>
    </recommendedName>
</protein>
<name>A0A8J8T7X0_HALGN</name>
<evidence type="ECO:0000256" key="2">
    <source>
        <dbReference type="RuleBase" id="RU000682"/>
    </source>
</evidence>
<dbReference type="GO" id="GO:0005634">
    <property type="term" value="C:nucleus"/>
    <property type="evidence" value="ECO:0007669"/>
    <property type="project" value="UniProtKB-SubCell"/>
</dbReference>
<keyword evidence="1 2" id="KW-0539">Nucleus</keyword>
<feature type="region of interest" description="Disordered" evidence="3">
    <location>
        <begin position="472"/>
        <end position="497"/>
    </location>
</feature>
<feature type="region of interest" description="Disordered" evidence="3">
    <location>
        <begin position="843"/>
        <end position="918"/>
    </location>
</feature>
<keyword evidence="1 2" id="KW-0238">DNA-binding</keyword>
<feature type="domain" description="Homeobox" evidence="4">
    <location>
        <begin position="753"/>
        <end position="813"/>
    </location>
</feature>
<feature type="region of interest" description="Disordered" evidence="3">
    <location>
        <begin position="61"/>
        <end position="111"/>
    </location>
</feature>
<feature type="compositionally biased region" description="Polar residues" evidence="3">
    <location>
        <begin position="907"/>
        <end position="918"/>
    </location>
</feature>
<feature type="region of interest" description="Disordered" evidence="3">
    <location>
        <begin position="328"/>
        <end position="353"/>
    </location>
</feature>
<feature type="compositionally biased region" description="Basic and acidic residues" evidence="3">
    <location>
        <begin position="857"/>
        <end position="869"/>
    </location>
</feature>
<evidence type="ECO:0000256" key="1">
    <source>
        <dbReference type="PROSITE-ProRule" id="PRU00108"/>
    </source>
</evidence>
<evidence type="ECO:0000256" key="3">
    <source>
        <dbReference type="SAM" id="MobiDB-lite"/>
    </source>
</evidence>
<dbReference type="Proteomes" id="UP000785679">
    <property type="component" value="Unassembled WGS sequence"/>
</dbReference>
<dbReference type="AlphaFoldDB" id="A0A8J8T7X0"/>
<keyword evidence="6" id="KW-1185">Reference proteome</keyword>
<dbReference type="InterPro" id="IPR001356">
    <property type="entry name" value="HD"/>
</dbReference>
<sequence>MQQVEIFDQGGKIMADAALDRRHIDAVAQKFIGEEENRIQPLQKRDDESLACNEDHGALESQAQHLQTPNGKCKTSANHFKSPSNKKATNGASHLCHSGHRSHTKLNGGASQAHANGIFSHFLKSPLMQKRSKGVLGNSSGDSSSKKMSLFNNSGGLGSASFMESRNWCGVSPVCTRLRDHPGLAGAGPNHLHFQHKVGEGRLFLDQSPPHSNPNEMMFLQRADSTITAAWPNIQSPPTNQDQDKSNNGFAKNGLNAGAGSKVNVVGQQSTGCSLNKQPFHHLMMTAGGNSNQNHGSVYAFSEMKPTDEAGAHSNVKGGQDMMSAGNAFNQSTGRMTDLAGTHSQARGEGQHESPYVAVRKFIDCTDSNVKFHGSAEQSVQDSNIKAEHVDATLSRGAAEIGEGNFSKEKDIEKQHSNGQQSSLNSNWRSLQDLINLPANQVQFDEPSGILAGLTQQSTHALKPQANDGLIQPYHMENNTMGPPPPAPPSSRRDQYSLAPQQPYRGYSNRYEIYDTECQACAILAAQSAGHHYYGYYSGYGGYPQSHNIPNHIEDDIYDELEDLDDQYLDEDEDCDDGDCEYCKQYYREQLMSGGQEGMEYENGDENQLHPHEEGLGDYYPGLPSNAPAGANPQQQNHQGGSEKEQNDANNEETKQASLLQKPKERGRGRPALNKLSKEELEARKIAAEQRRLELLIAQGGEDAMLLSDPNLDEAQRSLILRKAISAPPPKIKGQNQGVGRATFVLGENGQYERVIRKRKRKSGDQLKTLMREFERNPSWSKETLLDVSRKTGLSEAQVYKWGWDQKRKKYGPELAALMMPPFEGMGSGDDAAFHYEMMKEAALDDEDDEEDDDDLDIGHSDSNKENHPPEGLSSKARLFGNPTPFPNEALLEKLSNKLAQEEEESLNQSHQRILGPDTSNVKISSALPMPVFKVDLLVQDSQEAPTSEVKSSLPLKRGPKRKTPFEVEVKGNPQPKKSEQATVSIKEEHVVSTEKAQNEQVSGGDKKRSVKSTGKESQKSAKSTVAAQSDIINKENNKSQPAKDAPSTEQHEVQDKAKESSINTNQALTRDRTRRTLLLAR</sequence>
<feature type="compositionally biased region" description="Polar residues" evidence="3">
    <location>
        <begin position="233"/>
        <end position="250"/>
    </location>
</feature>
<feature type="compositionally biased region" description="Basic and acidic residues" evidence="3">
    <location>
        <begin position="641"/>
        <end position="655"/>
    </location>
</feature>
<dbReference type="EMBL" id="RRYP01001550">
    <property type="protein sequence ID" value="TNV85787.1"/>
    <property type="molecule type" value="Genomic_DNA"/>
</dbReference>
<evidence type="ECO:0000259" key="4">
    <source>
        <dbReference type="PROSITE" id="PS50071"/>
    </source>
</evidence>
<feature type="region of interest" description="Disordered" evidence="3">
    <location>
        <begin position="233"/>
        <end position="255"/>
    </location>
</feature>
<feature type="compositionally biased region" description="Acidic residues" evidence="3">
    <location>
        <begin position="844"/>
        <end position="856"/>
    </location>
</feature>
<proteinExistence type="predicted"/>
<dbReference type="OrthoDB" id="313330at2759"/>
<dbReference type="Pfam" id="PF00046">
    <property type="entry name" value="Homeodomain"/>
    <property type="match status" value="1"/>
</dbReference>
<dbReference type="PROSITE" id="PS50071">
    <property type="entry name" value="HOMEOBOX_2"/>
    <property type="match status" value="1"/>
</dbReference>
<feature type="region of interest" description="Disordered" evidence="3">
    <location>
        <begin position="597"/>
        <end position="676"/>
    </location>
</feature>
<feature type="compositionally biased region" description="Polar residues" evidence="3">
    <location>
        <begin position="61"/>
        <end position="92"/>
    </location>
</feature>
<dbReference type="SUPFAM" id="SSF46689">
    <property type="entry name" value="Homeodomain-like"/>
    <property type="match status" value="1"/>
</dbReference>
<evidence type="ECO:0000313" key="5">
    <source>
        <dbReference type="EMBL" id="TNV85787.1"/>
    </source>
</evidence>
<feature type="compositionally biased region" description="Basic and acidic residues" evidence="3">
    <location>
        <begin position="1050"/>
        <end position="1060"/>
    </location>
</feature>
<reference evidence="5" key="1">
    <citation type="submission" date="2019-06" db="EMBL/GenBank/DDBJ databases">
        <authorList>
            <person name="Zheng W."/>
        </authorList>
    </citation>
    <scope>NUCLEOTIDE SEQUENCE</scope>
    <source>
        <strain evidence="5">QDHG01</strain>
    </source>
</reference>
<dbReference type="CDD" id="cd00086">
    <property type="entry name" value="homeodomain"/>
    <property type="match status" value="1"/>
</dbReference>